<dbReference type="Gene3D" id="3.30.70.20">
    <property type="match status" value="1"/>
</dbReference>
<name>A0A645IMW0_9ZZZZ</name>
<dbReference type="InterPro" id="IPR017896">
    <property type="entry name" value="4Fe4S_Fe-S-bd"/>
</dbReference>
<proteinExistence type="predicted"/>
<dbReference type="EMBL" id="VSSQ01118040">
    <property type="protein sequence ID" value="MPN52182.1"/>
    <property type="molecule type" value="Genomic_DNA"/>
</dbReference>
<feature type="domain" description="4Fe-4S ferredoxin-type" evidence="1">
    <location>
        <begin position="53"/>
        <end position="82"/>
    </location>
</feature>
<reference evidence="2" key="1">
    <citation type="submission" date="2019-08" db="EMBL/GenBank/DDBJ databases">
        <authorList>
            <person name="Kucharzyk K."/>
            <person name="Murdoch R.W."/>
            <person name="Higgins S."/>
            <person name="Loffler F."/>
        </authorList>
    </citation>
    <scope>NUCLEOTIDE SEQUENCE</scope>
</reference>
<evidence type="ECO:0000259" key="1">
    <source>
        <dbReference type="PROSITE" id="PS51379"/>
    </source>
</evidence>
<dbReference type="PROSITE" id="PS51379">
    <property type="entry name" value="4FE4S_FER_2"/>
    <property type="match status" value="2"/>
</dbReference>
<evidence type="ECO:0000313" key="2">
    <source>
        <dbReference type="EMBL" id="MPN52182.1"/>
    </source>
</evidence>
<feature type="domain" description="4Fe-4S ferredoxin-type" evidence="1">
    <location>
        <begin position="18"/>
        <end position="47"/>
    </location>
</feature>
<dbReference type="AlphaFoldDB" id="A0A645IMW0"/>
<dbReference type="PROSITE" id="PS00198">
    <property type="entry name" value="4FE4S_FER_1"/>
    <property type="match status" value="1"/>
</dbReference>
<dbReference type="PANTHER" id="PTHR43193:SF2">
    <property type="entry name" value="POLYFERREDOXIN PROTEIN FWDF"/>
    <property type="match status" value="1"/>
</dbReference>
<dbReference type="InterPro" id="IPR017900">
    <property type="entry name" value="4Fe4S_Fe_S_CS"/>
</dbReference>
<gene>
    <name evidence="2" type="ORF">SDC9_199836</name>
</gene>
<dbReference type="SUPFAM" id="SSF54862">
    <property type="entry name" value="4Fe-4S ferredoxins"/>
    <property type="match status" value="1"/>
</dbReference>
<sequence>MKLEEKKLTQIGKAKFSLRDCIVYKDRTDCGACDEHCPTNAITMIPYRDTGLYIPKLDRDVCIGCGACEYICPAEPVKAMTVYGNEIHSLAMEAPKEEQKDIKVDEFGF</sequence>
<protein>
    <recommendedName>
        <fullName evidence="1">4Fe-4S ferredoxin-type domain-containing protein</fullName>
    </recommendedName>
</protein>
<dbReference type="Pfam" id="PF12838">
    <property type="entry name" value="Fer4_7"/>
    <property type="match status" value="1"/>
</dbReference>
<accession>A0A645IMW0</accession>
<dbReference type="PANTHER" id="PTHR43193">
    <property type="match status" value="1"/>
</dbReference>
<comment type="caution">
    <text evidence="2">The sequence shown here is derived from an EMBL/GenBank/DDBJ whole genome shotgun (WGS) entry which is preliminary data.</text>
</comment>
<organism evidence="2">
    <name type="scientific">bioreactor metagenome</name>
    <dbReference type="NCBI Taxonomy" id="1076179"/>
    <lineage>
        <taxon>unclassified sequences</taxon>
        <taxon>metagenomes</taxon>
        <taxon>ecological metagenomes</taxon>
    </lineage>
</organism>
<dbReference type="InterPro" id="IPR052977">
    <property type="entry name" value="Polyferredoxin-like_ET"/>
</dbReference>